<feature type="domain" description="LicD/FKTN/FKRP nucleotidyltransferase" evidence="1">
    <location>
        <begin position="40"/>
        <end position="270"/>
    </location>
</feature>
<dbReference type="GO" id="GO:0009100">
    <property type="term" value="P:glycoprotein metabolic process"/>
    <property type="evidence" value="ECO:0007669"/>
    <property type="project" value="UniProtKB-ARBA"/>
</dbReference>
<dbReference type="InterPro" id="IPR052942">
    <property type="entry name" value="LPS_cholinephosphotransferase"/>
</dbReference>
<dbReference type="InterPro" id="IPR007074">
    <property type="entry name" value="LicD/FKTN/FKRP_NTP_transf"/>
</dbReference>
<reference evidence="2 3" key="1">
    <citation type="submission" date="2020-08" db="EMBL/GenBank/DDBJ databases">
        <authorList>
            <person name="Liu C."/>
            <person name="Sun Q."/>
        </authorList>
    </citation>
    <scope>NUCLEOTIDE SEQUENCE [LARGE SCALE GENOMIC DNA]</scope>
    <source>
        <strain evidence="2 3">NSJ-4</strain>
    </source>
</reference>
<gene>
    <name evidence="2" type="ORF">H9Q76_00880</name>
</gene>
<name>A0A7G9FMW6_9FIRM</name>
<dbReference type="EMBL" id="CP060632">
    <property type="protein sequence ID" value="QNL99897.1"/>
    <property type="molecule type" value="Genomic_DNA"/>
</dbReference>
<evidence type="ECO:0000259" key="1">
    <source>
        <dbReference type="Pfam" id="PF04991"/>
    </source>
</evidence>
<dbReference type="KEGG" id="wcp:H9Q76_00880"/>
<dbReference type="PANTHER" id="PTHR43404">
    <property type="entry name" value="LIPOPOLYSACCHARIDE CHOLINEPHOSPHOTRANSFERASE LICD"/>
    <property type="match status" value="1"/>
</dbReference>
<dbReference type="RefSeq" id="WP_249321369.1">
    <property type="nucleotide sequence ID" value="NZ_CP060632.1"/>
</dbReference>
<evidence type="ECO:0000313" key="2">
    <source>
        <dbReference type="EMBL" id="QNL99897.1"/>
    </source>
</evidence>
<dbReference type="Pfam" id="PF04991">
    <property type="entry name" value="LicD"/>
    <property type="match status" value="1"/>
</dbReference>
<protein>
    <submittedName>
        <fullName evidence="2">LicD family protein</fullName>
    </submittedName>
</protein>
<proteinExistence type="predicted"/>
<keyword evidence="3" id="KW-1185">Reference proteome</keyword>
<dbReference type="Proteomes" id="UP000515819">
    <property type="component" value="Chromosome"/>
</dbReference>
<dbReference type="PANTHER" id="PTHR43404:SF2">
    <property type="entry name" value="LIPOPOLYSACCHARIDE CHOLINEPHOSPHOTRANSFERASE LICD"/>
    <property type="match status" value="1"/>
</dbReference>
<organism evidence="2 3">
    <name type="scientific">Wujia chipingensis</name>
    <dbReference type="NCBI Taxonomy" id="2763670"/>
    <lineage>
        <taxon>Bacteria</taxon>
        <taxon>Bacillati</taxon>
        <taxon>Bacillota</taxon>
        <taxon>Clostridia</taxon>
        <taxon>Lachnospirales</taxon>
        <taxon>Lachnospiraceae</taxon>
        <taxon>Wujia</taxon>
    </lineage>
</organism>
<sequence>MQFPHTYFEDEIREGFYITGAMKRAWAAQLEVLEEIDKVCKKHNIRWFADCGTLLGAVRHRGYIPWDDDMDICMLRPDYIKFNQVAEQELPKSFVVLNMHKEELYLEYMTRVTNGHRLNFDSNYLEKYHDCPYATGIDIFVLDYIAEDEEEEKERKALATLIMAAGDEIKEDNSNIGEYEDVLKQIEELCLVEFDYTQCIRQQLFQAGEKVFSLYASKGGSHVALMPYWVYFDNHLYPAEYFDSTVMVPFEITKLPAPASYDGVLQIEYGDYMKIVKSGGVHDYPFFTGQEEHLKALVSPYPFEYHFSKDDLDLSHRQKKEKPYEAAIQLAGLMEEAHNMLLKVVAGRQYTEAVQLLSVCQEGAVQIGNLLEERLGEGTEPVKLLEQYCELLYQIDELTGQAVEQGVGIDVDDLAGVLTEIADGFKECVERCVPKKRVLFLTYKASNWKAFDSVWRREKEEAGTEVTVLPIPYYLRDAQGAIKESYYEGNQYPDYLDVQDYQTYDIEKVHPDIIFIQSPYDSYNYTTSVAPQYYSSVIKNYTDKLIYIPWFKVDVPSEENQKARKVMDYYCRMPGVVHADLTIVQSEAMRQAYIDYLTEFAGEDTRGIWETKIRGDGSPLDDAERYEREQEREEYLRNMPSNWKNMICRADGSRKKIILYGTNVATLMQHGGAAIDKIHRSLKIFEESKEDVVLLWRPHPLFGQAVEKACPERIEEYRSIVRNYQEQTWGIYDNTQDSDCAVYVCDAYYGDSDSLAHKCEVLKKPVMIENVDI</sequence>
<accession>A0A7G9FMW6</accession>
<evidence type="ECO:0000313" key="3">
    <source>
        <dbReference type="Proteomes" id="UP000515819"/>
    </source>
</evidence>
<dbReference type="AlphaFoldDB" id="A0A7G9FMW6"/>